<dbReference type="InterPro" id="IPR001104">
    <property type="entry name" value="3-oxo-5_a-steroid_4-DH_C"/>
</dbReference>
<evidence type="ECO:0000256" key="5">
    <source>
        <dbReference type="ARBA" id="ARBA00022692"/>
    </source>
</evidence>
<comment type="pathway">
    <text evidence="2">Hormone biosynthesis.</text>
</comment>
<feature type="domain" description="3-oxo-5-alpha-steroid 4-dehydrogenase C-terminal" evidence="14">
    <location>
        <begin position="174"/>
        <end position="321"/>
    </location>
</feature>
<evidence type="ECO:0000256" key="8">
    <source>
        <dbReference type="ARBA" id="ARBA00023136"/>
    </source>
</evidence>
<keyword evidence="6 13" id="KW-1133">Transmembrane helix</keyword>
<comment type="pathway">
    <text evidence="11">Steroid biosynthesis.</text>
</comment>
<sequence length="321" mass="37528">MVFHFNLEPRWLMLEGEYQNPPLIIFSKSQLLLFYKYTSIHKCFTLESITHQVHNYTLTQRPKQNMASDQYLFHYSLLTLFLIGPPTFISLRFLQAPYGKHHRSGWGPTISPPLAWFLMEGPTLWLTFLIFPFGQHHSNPKALTLISPFLIHYLNRTCLYPLRMHLKTNRKTGFPVSVALMAFTFNLLNSYLQARWVSHYADYGTDKWFWWRFFGGLAVFIGGMTVNIRSDTALLALKGEGGGYRIPRGGWFELVSCPNYFGEVVEWLGWALMTRSWAGFGFFLYTCANLVPRARAHHMWYLEKFGEDYPKGRKAVIPFMY</sequence>
<feature type="transmembrane region" description="Helical" evidence="13">
    <location>
        <begin position="114"/>
        <end position="133"/>
    </location>
</feature>
<organism evidence="15">
    <name type="scientific">Davidia involucrata</name>
    <name type="common">Dove tree</name>
    <dbReference type="NCBI Taxonomy" id="16924"/>
    <lineage>
        <taxon>Eukaryota</taxon>
        <taxon>Viridiplantae</taxon>
        <taxon>Streptophyta</taxon>
        <taxon>Embryophyta</taxon>
        <taxon>Tracheophyta</taxon>
        <taxon>Spermatophyta</taxon>
        <taxon>Magnoliopsida</taxon>
        <taxon>eudicotyledons</taxon>
        <taxon>Gunneridae</taxon>
        <taxon>Pentapetalae</taxon>
        <taxon>asterids</taxon>
        <taxon>Cornales</taxon>
        <taxon>Nyssaceae</taxon>
        <taxon>Davidia</taxon>
    </lineage>
</organism>
<dbReference type="EMBL" id="GHES01027556">
    <property type="protein sequence ID" value="MPA58115.1"/>
    <property type="molecule type" value="Transcribed_RNA"/>
</dbReference>
<evidence type="ECO:0000256" key="12">
    <source>
        <dbReference type="ARBA" id="ARBA00068774"/>
    </source>
</evidence>
<dbReference type="PANTHER" id="PTHR10556:SF43">
    <property type="entry name" value="STEROID 5-ALPHA-REDUCTASE DET2"/>
    <property type="match status" value="1"/>
</dbReference>
<evidence type="ECO:0000256" key="13">
    <source>
        <dbReference type="SAM" id="Phobius"/>
    </source>
</evidence>
<reference evidence="15" key="1">
    <citation type="submission" date="2019-08" db="EMBL/GenBank/DDBJ databases">
        <title>Reference gene set and small RNA set construction with multiple tissues from Davidia involucrata Baill.</title>
        <authorList>
            <person name="Yang H."/>
            <person name="Zhou C."/>
            <person name="Li G."/>
            <person name="Wang J."/>
            <person name="Gao P."/>
            <person name="Wang M."/>
            <person name="Wang R."/>
            <person name="Zhao Y."/>
        </authorList>
    </citation>
    <scope>NUCLEOTIDE SEQUENCE</scope>
    <source>
        <tissue evidence="15">Mixed with DoveR01_LX</tissue>
    </source>
</reference>
<dbReference type="AlphaFoldDB" id="A0A5B7APS6"/>
<feature type="transmembrane region" description="Helical" evidence="13">
    <location>
        <begin position="209"/>
        <end position="228"/>
    </location>
</feature>
<dbReference type="FunFam" id="1.20.120.1630:FF:000002">
    <property type="entry name" value="Steroid 5 alpha-reductase 1"/>
    <property type="match status" value="1"/>
</dbReference>
<evidence type="ECO:0000256" key="9">
    <source>
        <dbReference type="ARBA" id="ARBA00037910"/>
    </source>
</evidence>
<evidence type="ECO:0000256" key="1">
    <source>
        <dbReference type="ARBA" id="ARBA00004141"/>
    </source>
</evidence>
<evidence type="ECO:0000313" key="15">
    <source>
        <dbReference type="EMBL" id="MPA58115.1"/>
    </source>
</evidence>
<dbReference type="InterPro" id="IPR039357">
    <property type="entry name" value="SRD5A/TECR"/>
</dbReference>
<comment type="catalytic activity">
    <reaction evidence="10">
        <text>a 3-oxo-5alpha-steroid + NADP(+) = a 3-oxo-Delta(4)-steroid + NADPH + H(+)</text>
        <dbReference type="Rhea" id="RHEA:54384"/>
        <dbReference type="ChEBI" id="CHEBI:13601"/>
        <dbReference type="ChEBI" id="CHEBI:15378"/>
        <dbReference type="ChEBI" id="CHEBI:47909"/>
        <dbReference type="ChEBI" id="CHEBI:57783"/>
        <dbReference type="ChEBI" id="CHEBI:58349"/>
        <dbReference type="EC" id="1.3.1.22"/>
    </reaction>
</comment>
<evidence type="ECO:0000256" key="3">
    <source>
        <dbReference type="ARBA" id="ARBA00007742"/>
    </source>
</evidence>
<name>A0A5B7APS6_DAVIN</name>
<dbReference type="PROSITE" id="PS50244">
    <property type="entry name" value="S5A_REDUCTASE"/>
    <property type="match status" value="1"/>
</dbReference>
<dbReference type="EC" id="1.3.1.22" evidence="4"/>
<evidence type="ECO:0000256" key="6">
    <source>
        <dbReference type="ARBA" id="ARBA00022989"/>
    </source>
</evidence>
<gene>
    <name evidence="15" type="ORF">Din_027556</name>
</gene>
<comment type="subcellular location">
    <subcellularLocation>
        <location evidence="1">Membrane</location>
        <topology evidence="1">Multi-pass membrane protein</topology>
    </subcellularLocation>
</comment>
<evidence type="ECO:0000256" key="10">
    <source>
        <dbReference type="ARBA" id="ARBA00048164"/>
    </source>
</evidence>
<evidence type="ECO:0000256" key="4">
    <source>
        <dbReference type="ARBA" id="ARBA00012049"/>
    </source>
</evidence>
<keyword evidence="7 15" id="KW-0560">Oxidoreductase</keyword>
<comment type="similarity">
    <text evidence="3">Belongs to the steroid 5-alpha reductase family.</text>
</comment>
<evidence type="ECO:0000256" key="7">
    <source>
        <dbReference type="ARBA" id="ARBA00023002"/>
    </source>
</evidence>
<feature type="transmembrane region" description="Helical" evidence="13">
    <location>
        <begin position="71"/>
        <end position="94"/>
    </location>
</feature>
<dbReference type="GO" id="GO:0016132">
    <property type="term" value="P:brassinosteroid biosynthetic process"/>
    <property type="evidence" value="ECO:0007669"/>
    <property type="project" value="TreeGrafter"/>
</dbReference>
<dbReference type="Pfam" id="PF02544">
    <property type="entry name" value="Steroid_dh"/>
    <property type="match status" value="1"/>
</dbReference>
<feature type="transmembrane region" description="Helical" evidence="13">
    <location>
        <begin position="172"/>
        <end position="189"/>
    </location>
</feature>
<dbReference type="Gene3D" id="1.20.120.1630">
    <property type="match status" value="1"/>
</dbReference>
<dbReference type="GO" id="GO:0016020">
    <property type="term" value="C:membrane"/>
    <property type="evidence" value="ECO:0007669"/>
    <property type="project" value="UniProtKB-SubCell"/>
</dbReference>
<keyword evidence="8 13" id="KW-0472">Membrane</keyword>
<keyword evidence="5 13" id="KW-0812">Transmembrane</keyword>
<comment type="pathway">
    <text evidence="9">Plant hormone biosynthesis; brassinosteroid biosynthesis.</text>
</comment>
<protein>
    <recommendedName>
        <fullName evidence="12">Steroid 5-alpha-reductase DET2</fullName>
        <ecNumber evidence="4">1.3.1.22</ecNumber>
    </recommendedName>
</protein>
<dbReference type="PANTHER" id="PTHR10556">
    <property type="entry name" value="3-OXO-5-ALPHA-STEROID 4-DEHYDROGENASE"/>
    <property type="match status" value="1"/>
</dbReference>
<evidence type="ECO:0000256" key="2">
    <source>
        <dbReference type="ARBA" id="ARBA00004972"/>
    </source>
</evidence>
<evidence type="ECO:0000259" key="14">
    <source>
        <dbReference type="Pfam" id="PF02544"/>
    </source>
</evidence>
<evidence type="ECO:0000256" key="11">
    <source>
        <dbReference type="ARBA" id="ARBA00060577"/>
    </source>
</evidence>
<proteinExistence type="inferred from homology"/>
<accession>A0A5B7APS6</accession>
<dbReference type="GO" id="GO:0047751">
    <property type="term" value="F:3-oxo-5-alpha-steroid 4-dehydrogenase (NADP+) activity"/>
    <property type="evidence" value="ECO:0007669"/>
    <property type="project" value="UniProtKB-EC"/>
</dbReference>